<accession>A0AAV4B4P7</accession>
<protein>
    <submittedName>
        <fullName evidence="1">Uncharacterized protein</fullName>
    </submittedName>
</protein>
<dbReference type="EMBL" id="BLXT01004610">
    <property type="protein sequence ID" value="GFO15565.1"/>
    <property type="molecule type" value="Genomic_DNA"/>
</dbReference>
<keyword evidence="2" id="KW-1185">Reference proteome</keyword>
<name>A0AAV4B4P7_9GAST</name>
<reference evidence="1 2" key="1">
    <citation type="journal article" date="2021" name="Elife">
        <title>Chloroplast acquisition without the gene transfer in kleptoplastic sea slugs, Plakobranchus ocellatus.</title>
        <authorList>
            <person name="Maeda T."/>
            <person name="Takahashi S."/>
            <person name="Yoshida T."/>
            <person name="Shimamura S."/>
            <person name="Takaki Y."/>
            <person name="Nagai Y."/>
            <person name="Toyoda A."/>
            <person name="Suzuki Y."/>
            <person name="Arimoto A."/>
            <person name="Ishii H."/>
            <person name="Satoh N."/>
            <person name="Nishiyama T."/>
            <person name="Hasebe M."/>
            <person name="Maruyama T."/>
            <person name="Minagawa J."/>
            <person name="Obokata J."/>
            <person name="Shigenobu S."/>
        </authorList>
    </citation>
    <scope>NUCLEOTIDE SEQUENCE [LARGE SCALE GENOMIC DNA]</scope>
</reference>
<comment type="caution">
    <text evidence="1">The sequence shown here is derived from an EMBL/GenBank/DDBJ whole genome shotgun (WGS) entry which is preliminary data.</text>
</comment>
<sequence>MVASHTVAQHPTDCATCPPPVVASVLTTTVLSLLPPRSHRSPPTRVPLVIGKGNASRRLHFARGTNQGARNIGRLQLLLRPCPARVDRIKKGKGLLSPDQIGTSQPHGVI</sequence>
<gene>
    <name evidence="1" type="ORF">PoB_004207000</name>
</gene>
<organism evidence="1 2">
    <name type="scientific">Plakobranchus ocellatus</name>
    <dbReference type="NCBI Taxonomy" id="259542"/>
    <lineage>
        <taxon>Eukaryota</taxon>
        <taxon>Metazoa</taxon>
        <taxon>Spiralia</taxon>
        <taxon>Lophotrochozoa</taxon>
        <taxon>Mollusca</taxon>
        <taxon>Gastropoda</taxon>
        <taxon>Heterobranchia</taxon>
        <taxon>Euthyneura</taxon>
        <taxon>Panpulmonata</taxon>
        <taxon>Sacoglossa</taxon>
        <taxon>Placobranchoidea</taxon>
        <taxon>Plakobranchidae</taxon>
        <taxon>Plakobranchus</taxon>
    </lineage>
</organism>
<evidence type="ECO:0000313" key="2">
    <source>
        <dbReference type="Proteomes" id="UP000735302"/>
    </source>
</evidence>
<proteinExistence type="predicted"/>
<dbReference type="Proteomes" id="UP000735302">
    <property type="component" value="Unassembled WGS sequence"/>
</dbReference>
<dbReference type="AlphaFoldDB" id="A0AAV4B4P7"/>
<evidence type="ECO:0000313" key="1">
    <source>
        <dbReference type="EMBL" id="GFO15565.1"/>
    </source>
</evidence>